<proteinExistence type="predicted"/>
<evidence type="ECO:0000313" key="2">
    <source>
        <dbReference type="Proteomes" id="UP000828048"/>
    </source>
</evidence>
<name>A0ACB7Y9Y5_9ERIC</name>
<dbReference type="EMBL" id="CM037157">
    <property type="protein sequence ID" value="KAH7849754.1"/>
    <property type="molecule type" value="Genomic_DNA"/>
</dbReference>
<accession>A0ACB7Y9Y5</accession>
<protein>
    <submittedName>
        <fullName evidence="1">Uncharacterized protein</fullName>
    </submittedName>
</protein>
<evidence type="ECO:0000313" key="1">
    <source>
        <dbReference type="EMBL" id="KAH7849754.1"/>
    </source>
</evidence>
<keyword evidence="2" id="KW-1185">Reference proteome</keyword>
<organism evidence="1 2">
    <name type="scientific">Vaccinium darrowii</name>
    <dbReference type="NCBI Taxonomy" id="229202"/>
    <lineage>
        <taxon>Eukaryota</taxon>
        <taxon>Viridiplantae</taxon>
        <taxon>Streptophyta</taxon>
        <taxon>Embryophyta</taxon>
        <taxon>Tracheophyta</taxon>
        <taxon>Spermatophyta</taxon>
        <taxon>Magnoliopsida</taxon>
        <taxon>eudicotyledons</taxon>
        <taxon>Gunneridae</taxon>
        <taxon>Pentapetalae</taxon>
        <taxon>asterids</taxon>
        <taxon>Ericales</taxon>
        <taxon>Ericaceae</taxon>
        <taxon>Vaccinioideae</taxon>
        <taxon>Vaccinieae</taxon>
        <taxon>Vaccinium</taxon>
    </lineage>
</organism>
<gene>
    <name evidence="1" type="ORF">Vadar_022489</name>
</gene>
<dbReference type="Proteomes" id="UP000828048">
    <property type="component" value="Chromosome 7"/>
</dbReference>
<comment type="caution">
    <text evidence="1">The sequence shown here is derived from an EMBL/GenBank/DDBJ whole genome shotgun (WGS) entry which is preliminary data.</text>
</comment>
<sequence length="160" mass="18704">MKRFSVLSLKRFSENVTGWQVTERYIDQAVGFAKRLLSQRQHCKTEQIAAKLKKDVVVEEAVALKMKNIQRKLDLSLNENKEAEKTNRSLVNRQEIMRNVINGREERLREKDQKNLDFEEQISDLKANLQARTQVDVKGIEGSTYVASRGNSTRKTRRRR</sequence>
<reference evidence="1 2" key="1">
    <citation type="journal article" date="2021" name="Hortic Res">
        <title>High-quality reference genome and annotation aids understanding of berry development for evergreen blueberry (Vaccinium darrowii).</title>
        <authorList>
            <person name="Yu J."/>
            <person name="Hulse-Kemp A.M."/>
            <person name="Babiker E."/>
            <person name="Staton M."/>
        </authorList>
    </citation>
    <scope>NUCLEOTIDE SEQUENCE [LARGE SCALE GENOMIC DNA]</scope>
    <source>
        <strain evidence="2">cv. NJ 8807/NJ 8810</strain>
        <tissue evidence="1">Young leaf</tissue>
    </source>
</reference>